<name>M1UXU7_CYAM1</name>
<feature type="compositionally biased region" description="Basic residues" evidence="1">
    <location>
        <begin position="68"/>
        <end position="77"/>
    </location>
</feature>
<dbReference type="HOGENOM" id="CLU_995188_0_0_1"/>
<dbReference type="GeneID" id="16998158"/>
<dbReference type="Gramene" id="CMT392CT">
    <property type="protein sequence ID" value="CMT392CT"/>
    <property type="gene ID" value="CMT392C"/>
</dbReference>
<evidence type="ECO:0000313" key="3">
    <source>
        <dbReference type="Proteomes" id="UP000007014"/>
    </source>
</evidence>
<evidence type="ECO:0000256" key="1">
    <source>
        <dbReference type="SAM" id="MobiDB-lite"/>
    </source>
</evidence>
<gene>
    <name evidence="2" type="ORF">CYME_CMT392C</name>
</gene>
<feature type="compositionally biased region" description="Basic and acidic residues" evidence="1">
    <location>
        <begin position="78"/>
        <end position="95"/>
    </location>
</feature>
<evidence type="ECO:0000313" key="2">
    <source>
        <dbReference type="EMBL" id="BAM83341.1"/>
    </source>
</evidence>
<accession>M1UXU7</accession>
<evidence type="ECO:0008006" key="4">
    <source>
        <dbReference type="Google" id="ProtNLM"/>
    </source>
</evidence>
<keyword evidence="3" id="KW-1185">Reference proteome</keyword>
<feature type="region of interest" description="Disordered" evidence="1">
    <location>
        <begin position="68"/>
        <end position="105"/>
    </location>
</feature>
<reference evidence="2 3" key="1">
    <citation type="journal article" date="2004" name="Nature">
        <title>Genome sequence of the ultrasmall unicellular red alga Cyanidioschyzon merolae 10D.</title>
        <authorList>
            <person name="Matsuzaki M."/>
            <person name="Misumi O."/>
            <person name="Shin-i T."/>
            <person name="Maruyama S."/>
            <person name="Takahara M."/>
            <person name="Miyagishima S."/>
            <person name="Mori T."/>
            <person name="Nishida K."/>
            <person name="Yagisawa F."/>
            <person name="Nishida K."/>
            <person name="Yoshida Y."/>
            <person name="Nishimura Y."/>
            <person name="Nakao S."/>
            <person name="Kobayashi T."/>
            <person name="Momoyama Y."/>
            <person name="Higashiyama T."/>
            <person name="Minoda A."/>
            <person name="Sano M."/>
            <person name="Nomoto H."/>
            <person name="Oishi K."/>
            <person name="Hayashi H."/>
            <person name="Ohta F."/>
            <person name="Nishizaka S."/>
            <person name="Haga S."/>
            <person name="Miura S."/>
            <person name="Morishita T."/>
            <person name="Kabeya Y."/>
            <person name="Terasawa K."/>
            <person name="Suzuki Y."/>
            <person name="Ishii Y."/>
            <person name="Asakawa S."/>
            <person name="Takano H."/>
            <person name="Ohta N."/>
            <person name="Kuroiwa H."/>
            <person name="Tanaka K."/>
            <person name="Shimizu N."/>
            <person name="Sugano S."/>
            <person name="Sato N."/>
            <person name="Nozaki H."/>
            <person name="Ogasawara N."/>
            <person name="Kohara Y."/>
            <person name="Kuroiwa T."/>
        </authorList>
    </citation>
    <scope>NUCLEOTIDE SEQUENCE [LARGE SCALE GENOMIC DNA]</scope>
    <source>
        <strain evidence="2 3">10D</strain>
    </source>
</reference>
<organism evidence="2 3">
    <name type="scientific">Cyanidioschyzon merolae (strain NIES-3377 / 10D)</name>
    <name type="common">Unicellular red alga</name>
    <dbReference type="NCBI Taxonomy" id="280699"/>
    <lineage>
        <taxon>Eukaryota</taxon>
        <taxon>Rhodophyta</taxon>
        <taxon>Bangiophyceae</taxon>
        <taxon>Cyanidiales</taxon>
        <taxon>Cyanidiaceae</taxon>
        <taxon>Cyanidioschyzon</taxon>
    </lineage>
</organism>
<dbReference type="OrthoDB" id="44069at2759"/>
<dbReference type="KEGG" id="cme:CYME_CMT392C"/>
<dbReference type="RefSeq" id="XP_005539377.1">
    <property type="nucleotide sequence ID" value="XM_005539320.1"/>
</dbReference>
<reference evidence="2 3" key="2">
    <citation type="journal article" date="2007" name="BMC Biol.">
        <title>A 100%-complete sequence reveals unusually simple genomic features in the hot-spring red alga Cyanidioschyzon merolae.</title>
        <authorList>
            <person name="Nozaki H."/>
            <person name="Takano H."/>
            <person name="Misumi O."/>
            <person name="Terasawa K."/>
            <person name="Matsuzaki M."/>
            <person name="Maruyama S."/>
            <person name="Nishida K."/>
            <person name="Yagisawa F."/>
            <person name="Yoshida Y."/>
            <person name="Fujiwara T."/>
            <person name="Takio S."/>
            <person name="Tamura K."/>
            <person name="Chung S.J."/>
            <person name="Nakamura S."/>
            <person name="Kuroiwa H."/>
            <person name="Tanaka K."/>
            <person name="Sato N."/>
            <person name="Kuroiwa T."/>
        </authorList>
    </citation>
    <scope>NUCLEOTIDE SEQUENCE [LARGE SCALE GENOMIC DNA]</scope>
    <source>
        <strain evidence="2 3">10D</strain>
    </source>
</reference>
<sequence length="280" mass="30934">MLSRRSAGPLVAWCVQPRLWAADAARGHQSVACRLPYRCREGRAPAVARSTWRWIRLYGGTVVVMGPKRAHNRTQRPTKREPVTEHKPAAARHEPPSTPATQTEIAPDSTATIPSETVPALQASEQCRAEELALSDIRQVAAGLFGESIRVESASFSPDRRLYRVFLCTDATIGDCETLTKALVADNSWEHGMDIQSLEVSSPGVGDVLQHDRAFQAFRSFPVIVTFTEEHPKYGMMVQGNLVDRDETSVRISQGGKVLRLERAAVREVRLVPAEEGDNL</sequence>
<dbReference type="EMBL" id="AP006502">
    <property type="protein sequence ID" value="BAM83341.1"/>
    <property type="molecule type" value="Genomic_DNA"/>
</dbReference>
<dbReference type="AlphaFoldDB" id="M1UXU7"/>
<protein>
    <recommendedName>
        <fullName evidence="4">Ribosome maturation factor RimP</fullName>
    </recommendedName>
</protein>
<dbReference type="Proteomes" id="UP000007014">
    <property type="component" value="Chromosome 20"/>
</dbReference>
<proteinExistence type="predicted"/>